<sequence>MHKFGVEKLEVLTRILSLLDQQKKQQKDLADFLGINKNNITDWKSGKSKSYNKYLYQIAAYLNTTPEYLKGETDIISNSEPEKEKKKSPSEVGEDKIIKGDLAKIFLGLLPEQQEQAKKYLLYLLDTQEKTSQDNS</sequence>
<dbReference type="SMART" id="SM00530">
    <property type="entry name" value="HTH_XRE"/>
    <property type="match status" value="1"/>
</dbReference>
<name>A0A8S5P0Q6_9CAUD</name>
<dbReference type="SUPFAM" id="SSF47413">
    <property type="entry name" value="lambda repressor-like DNA-binding domains"/>
    <property type="match status" value="1"/>
</dbReference>
<dbReference type="Pfam" id="PF01381">
    <property type="entry name" value="HTH_3"/>
    <property type="match status" value="1"/>
</dbReference>
<dbReference type="InterPro" id="IPR010982">
    <property type="entry name" value="Lambda_DNA-bd_dom_sf"/>
</dbReference>
<dbReference type="GO" id="GO:0003677">
    <property type="term" value="F:DNA binding"/>
    <property type="evidence" value="ECO:0007669"/>
    <property type="project" value="InterPro"/>
</dbReference>
<accession>A0A8S5P0Q6</accession>
<feature type="domain" description="HTH cro/C1-type" evidence="2">
    <location>
        <begin position="15"/>
        <end position="69"/>
    </location>
</feature>
<dbReference type="PROSITE" id="PS50943">
    <property type="entry name" value="HTH_CROC1"/>
    <property type="match status" value="1"/>
</dbReference>
<feature type="compositionally biased region" description="Basic and acidic residues" evidence="1">
    <location>
        <begin position="80"/>
        <end position="93"/>
    </location>
</feature>
<protein>
    <submittedName>
        <fullName evidence="3">Repressor protein</fullName>
    </submittedName>
</protein>
<dbReference type="EMBL" id="BK015297">
    <property type="protein sequence ID" value="DAE00043.1"/>
    <property type="molecule type" value="Genomic_DNA"/>
</dbReference>
<evidence type="ECO:0000313" key="3">
    <source>
        <dbReference type="EMBL" id="DAE00043.1"/>
    </source>
</evidence>
<organism evidence="3">
    <name type="scientific">Siphoviridae sp. ctiMP24</name>
    <dbReference type="NCBI Taxonomy" id="2825621"/>
    <lineage>
        <taxon>Viruses</taxon>
        <taxon>Duplodnaviria</taxon>
        <taxon>Heunggongvirae</taxon>
        <taxon>Uroviricota</taxon>
        <taxon>Caudoviricetes</taxon>
    </lineage>
</organism>
<feature type="region of interest" description="Disordered" evidence="1">
    <location>
        <begin position="72"/>
        <end position="93"/>
    </location>
</feature>
<dbReference type="CDD" id="cd00093">
    <property type="entry name" value="HTH_XRE"/>
    <property type="match status" value="1"/>
</dbReference>
<proteinExistence type="predicted"/>
<evidence type="ECO:0000259" key="2">
    <source>
        <dbReference type="PROSITE" id="PS50943"/>
    </source>
</evidence>
<evidence type="ECO:0000256" key="1">
    <source>
        <dbReference type="SAM" id="MobiDB-lite"/>
    </source>
</evidence>
<reference evidence="3" key="1">
    <citation type="journal article" date="2021" name="Proc. Natl. Acad. Sci. U.S.A.">
        <title>A Catalog of Tens of Thousands of Viruses from Human Metagenomes Reveals Hidden Associations with Chronic Diseases.</title>
        <authorList>
            <person name="Tisza M.J."/>
            <person name="Buck C.B."/>
        </authorList>
    </citation>
    <scope>NUCLEOTIDE SEQUENCE</scope>
    <source>
        <strain evidence="3">CtiMP24</strain>
    </source>
</reference>
<dbReference type="InterPro" id="IPR001387">
    <property type="entry name" value="Cro/C1-type_HTH"/>
</dbReference>
<dbReference type="Gene3D" id="1.10.260.40">
    <property type="entry name" value="lambda repressor-like DNA-binding domains"/>
    <property type="match status" value="1"/>
</dbReference>